<dbReference type="AlphaFoldDB" id="A0A1I7M3N3"/>
<dbReference type="STRING" id="1035707.SAMN05216552_10524"/>
<dbReference type="PANTHER" id="PTHR34219:SF3">
    <property type="entry name" value="BLL7967 PROTEIN"/>
    <property type="match status" value="1"/>
</dbReference>
<evidence type="ECO:0000256" key="2">
    <source>
        <dbReference type="SAM" id="Phobius"/>
    </source>
</evidence>
<dbReference type="PANTHER" id="PTHR34219">
    <property type="entry name" value="IRON-REGULATED INNER MEMBRANE PROTEIN-RELATED"/>
    <property type="match status" value="1"/>
</dbReference>
<feature type="region of interest" description="Disordered" evidence="1">
    <location>
        <begin position="399"/>
        <end position="424"/>
    </location>
</feature>
<feature type="transmembrane region" description="Helical" evidence="2">
    <location>
        <begin position="167"/>
        <end position="187"/>
    </location>
</feature>
<name>A0A1I7M3N3_9BURK</name>
<keyword evidence="2" id="KW-0812">Transmembrane</keyword>
<protein>
    <submittedName>
        <fullName evidence="3">Uncharacterized iron-regulated membrane protein</fullName>
    </submittedName>
</protein>
<accession>A0A1I7M3N3</accession>
<dbReference type="EMBL" id="FPBO01000052">
    <property type="protein sequence ID" value="SFV16430.1"/>
    <property type="molecule type" value="Genomic_DNA"/>
</dbReference>
<dbReference type="Proteomes" id="UP000199391">
    <property type="component" value="Unassembled WGS sequence"/>
</dbReference>
<gene>
    <name evidence="3" type="ORF">SAMN05216552_10524</name>
</gene>
<keyword evidence="2" id="KW-1133">Transmembrane helix</keyword>
<dbReference type="OrthoDB" id="7238323at2"/>
<dbReference type="InterPro" id="IPR005625">
    <property type="entry name" value="PepSY-ass_TM"/>
</dbReference>
<keyword evidence="4" id="KW-1185">Reference proteome</keyword>
<proteinExistence type="predicted"/>
<feature type="transmembrane region" description="Helical" evidence="2">
    <location>
        <begin position="368"/>
        <end position="389"/>
    </location>
</feature>
<reference evidence="4" key="1">
    <citation type="submission" date="2016-10" db="EMBL/GenBank/DDBJ databases">
        <authorList>
            <person name="Varghese N."/>
            <person name="Submissions S."/>
        </authorList>
    </citation>
    <scope>NUCLEOTIDE SEQUENCE [LARGE SCALE GENOMIC DNA]</scope>
    <source>
        <strain evidence="4">CGMCC 1.11014</strain>
    </source>
</reference>
<sequence length="424" mass="45966">MVHGRLRSGLRQAHLVSSLVFGLMFVLAGLTGIPLAWVDELDGVLNPALFHVAPPDGRAGDTPGRWRPELVQRAVETISADPRYGRPDSLSLGGEADRAWVFGYRVKRDPDSLVELDRTRQVMWDPYRMRATGERTWGEIGVSRPLLMPTLFFTHRYLLLGETGKTVMGVSGLAMLLTSLVGLALWWPKATWSSLGKAVTVRVGGSPAAFNYSLHRAVGIFALPVLAVLGFSGWYFNLPTWVTPLVGAVAAMAPNDKVANAPALVAGGAARPAPIGVAQAMRVAQARFPEARLSRVGLPAGPKTPYELRMRQPGEVRKGSGNTRVSVDAYQGTILKVRDPLTAAPGDRFLGWQFPLHTGEAFGVPGRVLITLAGVTPLLFMWTGLLMWWRRRHPRVKSGARAQPPRATAEPDHQAPALAPARSA</sequence>
<keyword evidence="2" id="KW-0472">Membrane</keyword>
<dbReference type="RefSeq" id="WP_093560816.1">
    <property type="nucleotide sequence ID" value="NZ_FPBO01000052.1"/>
</dbReference>
<organism evidence="3 4">
    <name type="scientific">Pseudoduganella namucuonensis</name>
    <dbReference type="NCBI Taxonomy" id="1035707"/>
    <lineage>
        <taxon>Bacteria</taxon>
        <taxon>Pseudomonadati</taxon>
        <taxon>Pseudomonadota</taxon>
        <taxon>Betaproteobacteria</taxon>
        <taxon>Burkholderiales</taxon>
        <taxon>Oxalobacteraceae</taxon>
        <taxon>Telluria group</taxon>
        <taxon>Pseudoduganella</taxon>
    </lineage>
</organism>
<feature type="transmembrane region" description="Helical" evidence="2">
    <location>
        <begin position="12"/>
        <end position="37"/>
    </location>
</feature>
<feature type="transmembrane region" description="Helical" evidence="2">
    <location>
        <begin position="217"/>
        <end position="236"/>
    </location>
</feature>
<dbReference type="Pfam" id="PF03929">
    <property type="entry name" value="PepSY_TM"/>
    <property type="match status" value="1"/>
</dbReference>
<evidence type="ECO:0000313" key="4">
    <source>
        <dbReference type="Proteomes" id="UP000199391"/>
    </source>
</evidence>
<evidence type="ECO:0000256" key="1">
    <source>
        <dbReference type="SAM" id="MobiDB-lite"/>
    </source>
</evidence>
<evidence type="ECO:0000313" key="3">
    <source>
        <dbReference type="EMBL" id="SFV16430.1"/>
    </source>
</evidence>